<dbReference type="CDD" id="cd14014">
    <property type="entry name" value="STKc_PknB_like"/>
    <property type="match status" value="1"/>
</dbReference>
<sequence length="1033" mass="113149">MSEVEQCPECGQPLRESSPGALCPTCLMKRAFLPTESETGSGGPLLSTTFIPTAGPEPQAGTTDKPIAGDLPAGQLFGDYRIVRRLGHGGMGTVYEADHLPSGRRVALKVLSHSLDSQEARSRFLREGRLAAAINHANSVYVFGTEEIGGIPTISMELIAGGTLASQVDKFGPMPVQQAVDSILQVIAGLEAAEQKGVLHRDVKPANCFVDRNGQVKIGDFGLSISTAPTDLSAMSNMTQEGVFLGTPAFASPEQLRGEQLDQRSDIYAVGVTLFYLLTGKPPFEGKNLVQLLATVLDKSAPSVHDRNPEVPAALSRVIESCLAKSSGSRPSSYAALRERLTPFGSQTPISASLEQRFLAGLLDVFVISLVTLLARAILFLFINPFESNRLSVYGTVIAGVIAVTYFAICESRFGATPGKRILGLRVSATGRHPSFASATLRALIYDATTRIPFLIGAVIVLVKFGNETNVFNASQAYFKTQQAVGFLYYFGFVLTAALFLPMWRSRDKTAFHDRLTGTRVTLVPPIMIAAQHNQLSQPDEAFVAADSSQTIGPYVVLAMLNEDEGESTLLAYDPKLLRRVWIRTRADNSPAISNADRNVARPGRLRWLGGQRGSENWDCYEAPSGHGLTGHIQLGWENGRQLIQSLTQELECSLEERTLPATLSLQNLWANTGDLKLLPFRAPDCSTDRREETIVTHSSRSDQESACIRFVAMLAQHVMKPLAADETTTVPLSCRPKLIGLWNSESLLQTRQIADRLQEGHATVSRTRRLILLLITFSLPISWGLSGLLSYMLLNPQYNAFPRVGELSNAIQTLNVQKKRQHQRRAEEHAKLMSAIKTYIAHEYRDVYNDTAQWNSPRAKSHIGPEDRALIKSLMAEPEPTPAEFAAAKDVSERFFVTVTVGRSSAFNETLFNMAQWAVFFWIPSLLAAISLRGGWLVRSLGVAFADCHGEPASRLRLLWRAFLPGIPFLVALGCSRIERGPQHGFSFLFAEWSSVGFAVVGILLLVWTAKRTRFLSDSLSDSLSGCYLVPR</sequence>
<dbReference type="GO" id="GO:0005524">
    <property type="term" value="F:ATP binding"/>
    <property type="evidence" value="ECO:0007669"/>
    <property type="project" value="UniProtKB-UniRule"/>
</dbReference>
<dbReference type="PANTHER" id="PTHR43289">
    <property type="entry name" value="MITOGEN-ACTIVATED PROTEIN KINASE KINASE KINASE 20-RELATED"/>
    <property type="match status" value="1"/>
</dbReference>
<dbReference type="Pfam" id="PF06271">
    <property type="entry name" value="RDD"/>
    <property type="match status" value="1"/>
</dbReference>
<dbReference type="InterPro" id="IPR008271">
    <property type="entry name" value="Ser/Thr_kinase_AS"/>
</dbReference>
<evidence type="ECO:0000256" key="7">
    <source>
        <dbReference type="ARBA" id="ARBA00022989"/>
    </source>
</evidence>
<gene>
    <name evidence="13" type="primary">prkC_11</name>
    <name evidence="13" type="ORF">Fuma_02204</name>
</gene>
<evidence type="ECO:0000256" key="3">
    <source>
        <dbReference type="ARBA" id="ARBA00022692"/>
    </source>
</evidence>
<feature type="transmembrane region" description="Helical" evidence="11">
    <location>
        <begin position="918"/>
        <end position="939"/>
    </location>
</feature>
<accession>A0A1P8WEW7</accession>
<feature type="transmembrane region" description="Helical" evidence="11">
    <location>
        <begin position="391"/>
        <end position="409"/>
    </location>
</feature>
<reference evidence="13 14" key="1">
    <citation type="journal article" date="2016" name="Front. Microbiol.">
        <title>Fuerstia marisgermanicae gen. nov., sp. nov., an Unusual Member of the Phylum Planctomycetes from the German Wadden Sea.</title>
        <authorList>
            <person name="Kohn T."/>
            <person name="Heuer A."/>
            <person name="Jogler M."/>
            <person name="Vollmers J."/>
            <person name="Boedeker C."/>
            <person name="Bunk B."/>
            <person name="Rast P."/>
            <person name="Borchert D."/>
            <person name="Glockner I."/>
            <person name="Freese H.M."/>
            <person name="Klenk H.P."/>
            <person name="Overmann J."/>
            <person name="Kaster A.K."/>
            <person name="Rohde M."/>
            <person name="Wiegand S."/>
            <person name="Jogler C."/>
        </authorList>
    </citation>
    <scope>NUCLEOTIDE SEQUENCE [LARGE SCALE GENOMIC DNA]</scope>
    <source>
        <strain evidence="13 14">NH11</strain>
    </source>
</reference>
<dbReference type="KEGG" id="fmr:Fuma_02204"/>
<dbReference type="InterPro" id="IPR010432">
    <property type="entry name" value="RDD"/>
</dbReference>
<feature type="transmembrane region" description="Helical" evidence="11">
    <location>
        <begin position="959"/>
        <end position="977"/>
    </location>
</feature>
<comment type="subcellular location">
    <subcellularLocation>
        <location evidence="1">Membrane</location>
        <topology evidence="1">Multi-pass membrane protein</topology>
    </subcellularLocation>
</comment>
<feature type="domain" description="Protein kinase" evidence="12">
    <location>
        <begin position="80"/>
        <end position="345"/>
    </location>
</feature>
<dbReference type="PROSITE" id="PS50011">
    <property type="entry name" value="PROTEIN_KINASE_DOM"/>
    <property type="match status" value="1"/>
</dbReference>
<evidence type="ECO:0000256" key="6">
    <source>
        <dbReference type="ARBA" id="ARBA00022840"/>
    </source>
</evidence>
<dbReference type="SUPFAM" id="SSF56112">
    <property type="entry name" value="Protein kinase-like (PK-like)"/>
    <property type="match status" value="1"/>
</dbReference>
<feature type="binding site" evidence="9">
    <location>
        <position position="109"/>
    </location>
    <ligand>
        <name>ATP</name>
        <dbReference type="ChEBI" id="CHEBI:30616"/>
    </ligand>
</feature>
<dbReference type="STRING" id="1891926.Fuma_02204"/>
<evidence type="ECO:0000256" key="4">
    <source>
        <dbReference type="ARBA" id="ARBA00022741"/>
    </source>
</evidence>
<protein>
    <submittedName>
        <fullName evidence="13">Serine/threonine-protein kinase PrkC</fullName>
        <ecNumber evidence="13">2.7.11.1</ecNumber>
    </submittedName>
</protein>
<feature type="transmembrane region" description="Helical" evidence="11">
    <location>
        <begin position="989"/>
        <end position="1011"/>
    </location>
</feature>
<keyword evidence="3 11" id="KW-0812">Transmembrane</keyword>
<feature type="transmembrane region" description="Helical" evidence="11">
    <location>
        <begin position="358"/>
        <end position="379"/>
    </location>
</feature>
<dbReference type="AlphaFoldDB" id="A0A1P8WEW7"/>
<keyword evidence="6 9" id="KW-0067">ATP-binding</keyword>
<evidence type="ECO:0000313" key="13">
    <source>
        <dbReference type="EMBL" id="APZ92593.1"/>
    </source>
</evidence>
<dbReference type="EMBL" id="CP017641">
    <property type="protein sequence ID" value="APZ92593.1"/>
    <property type="molecule type" value="Genomic_DNA"/>
</dbReference>
<evidence type="ECO:0000256" key="10">
    <source>
        <dbReference type="SAM" id="MobiDB-lite"/>
    </source>
</evidence>
<dbReference type="InterPro" id="IPR011009">
    <property type="entry name" value="Kinase-like_dom_sf"/>
</dbReference>
<organism evidence="13 14">
    <name type="scientific">Fuerstiella marisgermanici</name>
    <dbReference type="NCBI Taxonomy" id="1891926"/>
    <lineage>
        <taxon>Bacteria</taxon>
        <taxon>Pseudomonadati</taxon>
        <taxon>Planctomycetota</taxon>
        <taxon>Planctomycetia</taxon>
        <taxon>Planctomycetales</taxon>
        <taxon>Planctomycetaceae</taxon>
        <taxon>Fuerstiella</taxon>
    </lineage>
</organism>
<dbReference type="EC" id="2.7.11.1" evidence="13"/>
<dbReference type="Proteomes" id="UP000187735">
    <property type="component" value="Chromosome"/>
</dbReference>
<evidence type="ECO:0000259" key="12">
    <source>
        <dbReference type="PROSITE" id="PS50011"/>
    </source>
</evidence>
<keyword evidence="4 9" id="KW-0547">Nucleotide-binding</keyword>
<feature type="region of interest" description="Disordered" evidence="10">
    <location>
        <begin position="37"/>
        <end position="67"/>
    </location>
</feature>
<dbReference type="Gene3D" id="1.10.510.10">
    <property type="entry name" value="Transferase(Phosphotransferase) domain 1"/>
    <property type="match status" value="1"/>
</dbReference>
<dbReference type="PROSITE" id="PS00108">
    <property type="entry name" value="PROTEIN_KINASE_ST"/>
    <property type="match status" value="1"/>
</dbReference>
<dbReference type="SMART" id="SM00220">
    <property type="entry name" value="S_TKc"/>
    <property type="match status" value="1"/>
</dbReference>
<proteinExistence type="predicted"/>
<dbReference type="PANTHER" id="PTHR43289:SF34">
    <property type="entry name" value="SERINE_THREONINE-PROTEIN KINASE YBDM-RELATED"/>
    <property type="match status" value="1"/>
</dbReference>
<keyword evidence="8 11" id="KW-0472">Membrane</keyword>
<keyword evidence="7 11" id="KW-1133">Transmembrane helix</keyword>
<dbReference type="Pfam" id="PF00069">
    <property type="entry name" value="Pkinase"/>
    <property type="match status" value="1"/>
</dbReference>
<keyword evidence="2 13" id="KW-0808">Transferase</keyword>
<keyword evidence="14" id="KW-1185">Reference proteome</keyword>
<evidence type="ECO:0000256" key="8">
    <source>
        <dbReference type="ARBA" id="ARBA00023136"/>
    </source>
</evidence>
<keyword evidence="5 13" id="KW-0418">Kinase</keyword>
<evidence type="ECO:0000313" key="14">
    <source>
        <dbReference type="Proteomes" id="UP000187735"/>
    </source>
</evidence>
<evidence type="ECO:0000256" key="5">
    <source>
        <dbReference type="ARBA" id="ARBA00022777"/>
    </source>
</evidence>
<evidence type="ECO:0000256" key="9">
    <source>
        <dbReference type="PROSITE-ProRule" id="PRU10141"/>
    </source>
</evidence>
<feature type="transmembrane region" description="Helical" evidence="11">
    <location>
        <begin position="771"/>
        <end position="795"/>
    </location>
</feature>
<dbReference type="Gene3D" id="3.30.200.20">
    <property type="entry name" value="Phosphorylase Kinase, domain 1"/>
    <property type="match status" value="1"/>
</dbReference>
<dbReference type="InterPro" id="IPR017441">
    <property type="entry name" value="Protein_kinase_ATP_BS"/>
</dbReference>
<dbReference type="GO" id="GO:0004674">
    <property type="term" value="F:protein serine/threonine kinase activity"/>
    <property type="evidence" value="ECO:0007669"/>
    <property type="project" value="UniProtKB-EC"/>
</dbReference>
<evidence type="ECO:0000256" key="1">
    <source>
        <dbReference type="ARBA" id="ARBA00004141"/>
    </source>
</evidence>
<dbReference type="GO" id="GO:0016020">
    <property type="term" value="C:membrane"/>
    <property type="evidence" value="ECO:0007669"/>
    <property type="project" value="UniProtKB-SubCell"/>
</dbReference>
<dbReference type="PROSITE" id="PS00107">
    <property type="entry name" value="PROTEIN_KINASE_ATP"/>
    <property type="match status" value="1"/>
</dbReference>
<evidence type="ECO:0000256" key="11">
    <source>
        <dbReference type="SAM" id="Phobius"/>
    </source>
</evidence>
<dbReference type="InterPro" id="IPR000719">
    <property type="entry name" value="Prot_kinase_dom"/>
</dbReference>
<name>A0A1P8WEW7_9PLAN</name>
<feature type="transmembrane region" description="Helical" evidence="11">
    <location>
        <begin position="484"/>
        <end position="504"/>
    </location>
</feature>
<evidence type="ECO:0000256" key="2">
    <source>
        <dbReference type="ARBA" id="ARBA00022679"/>
    </source>
</evidence>